<keyword evidence="3" id="KW-1185">Reference proteome</keyword>
<evidence type="ECO:0000313" key="2">
    <source>
        <dbReference type="EMBL" id="NOU50103.1"/>
    </source>
</evidence>
<sequence>MLGCRGTEVTHSFNKLFILLALSSLSACGGSSQSDSDNQNQNNASDNGEQVSNDTHAFNISVEDGLDPLLTNKPDDSEHLSAGLATTNIIDNNAYSKAIPAIVETPQLDAVFKAGDHTFRGNHDGQGPLFNNTSCQGCHIKDGRGQVPASIDEPMMSMFLRVGDNLGNVDPIYGDQIQVFGTVEGQSTAVLAKYRGALDEGLAYAEAYTWVEYETITGSFADGQSYELRKPIYKIKDLAYGEFMENVQFSPRVTPHVYGSGLLESIPQQSLLAYEDPNDNDKDGISGRAAFTTHPVTGERQIARFGQKAVTGSVLQQISGAYRGDMGITNTINPDEPCTEAQEACIAQAALENNKHHDGVDLNNVDLAQVEFYNRTLAVPKRRGFEASTQTWQADILVGREQFYAAKCHACHVPRHKTGVAPGSVLGDVDLVGLSESRTNITALEQQVIYPYTDLLLHDMGGSCRVTKELADGQSCTQGQQCIYVQRCEGLADGRPEGDATGTEWKTPALWGLGLVQTVNPKATFLHDGRARTIQEAILWHDGEAKASQQAFINMDKVQRSALLAFLGSL</sequence>
<name>A0A849VC04_9GAMM</name>
<accession>A0A849VC04</accession>
<dbReference type="PANTHER" id="PTHR30600:SF4">
    <property type="entry name" value="CYTOCHROME C DOMAIN-CONTAINING PROTEIN"/>
    <property type="match status" value="1"/>
</dbReference>
<dbReference type="GO" id="GO:0020037">
    <property type="term" value="F:heme binding"/>
    <property type="evidence" value="ECO:0007669"/>
    <property type="project" value="InterPro"/>
</dbReference>
<proteinExistence type="predicted"/>
<dbReference type="PANTHER" id="PTHR30600">
    <property type="entry name" value="CYTOCHROME C PEROXIDASE-RELATED"/>
    <property type="match status" value="1"/>
</dbReference>
<organism evidence="2 3">
    <name type="scientific">Pseudoalteromonas caenipelagi</name>
    <dbReference type="NCBI Taxonomy" id="2726988"/>
    <lineage>
        <taxon>Bacteria</taxon>
        <taxon>Pseudomonadati</taxon>
        <taxon>Pseudomonadota</taxon>
        <taxon>Gammaproteobacteria</taxon>
        <taxon>Alteromonadales</taxon>
        <taxon>Pseudoalteromonadaceae</taxon>
        <taxon>Pseudoalteromonas</taxon>
    </lineage>
</organism>
<dbReference type="Gene3D" id="1.10.760.10">
    <property type="entry name" value="Cytochrome c-like domain"/>
    <property type="match status" value="1"/>
</dbReference>
<feature type="region of interest" description="Disordered" evidence="1">
    <location>
        <begin position="30"/>
        <end position="52"/>
    </location>
</feature>
<comment type="caution">
    <text evidence="2">The sequence shown here is derived from an EMBL/GenBank/DDBJ whole genome shotgun (WGS) entry which is preliminary data.</text>
</comment>
<dbReference type="AlphaFoldDB" id="A0A849VC04"/>
<dbReference type="Pfam" id="PF06537">
    <property type="entry name" value="DHOR"/>
    <property type="match status" value="2"/>
</dbReference>
<feature type="compositionally biased region" description="Low complexity" evidence="1">
    <location>
        <begin position="30"/>
        <end position="48"/>
    </location>
</feature>
<protein>
    <submittedName>
        <fullName evidence="2">Thiol oxidoreductase</fullName>
    </submittedName>
</protein>
<dbReference type="PROSITE" id="PS51257">
    <property type="entry name" value="PROKAR_LIPOPROTEIN"/>
    <property type="match status" value="1"/>
</dbReference>
<evidence type="ECO:0000256" key="1">
    <source>
        <dbReference type="SAM" id="MobiDB-lite"/>
    </source>
</evidence>
<reference evidence="2 3" key="1">
    <citation type="submission" date="2020-04" db="EMBL/GenBank/DDBJ databases">
        <title>Pseudoalteromonas caenipelagi sp. nov., isolated from a tidal flat.</title>
        <authorList>
            <person name="Park S."/>
            <person name="Yoon J.-H."/>
        </authorList>
    </citation>
    <scope>NUCLEOTIDE SEQUENCE [LARGE SCALE GENOMIC DNA]</scope>
    <source>
        <strain evidence="2 3">JBTF-M23</strain>
    </source>
</reference>
<dbReference type="InterPro" id="IPR036909">
    <property type="entry name" value="Cyt_c-like_dom_sf"/>
</dbReference>
<dbReference type="Proteomes" id="UP000586305">
    <property type="component" value="Unassembled WGS sequence"/>
</dbReference>
<dbReference type="InterPro" id="IPR051395">
    <property type="entry name" value="Cytochrome_c_Peroxidase/MauG"/>
</dbReference>
<evidence type="ECO:0000313" key="3">
    <source>
        <dbReference type="Proteomes" id="UP000586305"/>
    </source>
</evidence>
<dbReference type="GO" id="GO:0009055">
    <property type="term" value="F:electron transfer activity"/>
    <property type="evidence" value="ECO:0007669"/>
    <property type="project" value="InterPro"/>
</dbReference>
<dbReference type="PIRSF" id="PIRSF028099">
    <property type="entry name" value="DUF1111"/>
    <property type="match status" value="1"/>
</dbReference>
<dbReference type="SUPFAM" id="SSF46626">
    <property type="entry name" value="Cytochrome c"/>
    <property type="match status" value="1"/>
</dbReference>
<dbReference type="EMBL" id="JABBPG010000002">
    <property type="protein sequence ID" value="NOU50103.1"/>
    <property type="molecule type" value="Genomic_DNA"/>
</dbReference>
<dbReference type="InterPro" id="IPR010538">
    <property type="entry name" value="DHOR"/>
</dbReference>
<dbReference type="GO" id="GO:0004130">
    <property type="term" value="F:cytochrome-c peroxidase activity"/>
    <property type="evidence" value="ECO:0007669"/>
    <property type="project" value="TreeGrafter"/>
</dbReference>
<gene>
    <name evidence="2" type="ORF">HG263_06060</name>
</gene>